<dbReference type="Gene3D" id="3.40.50.1820">
    <property type="entry name" value="alpha/beta hydrolase"/>
    <property type="match status" value="1"/>
</dbReference>
<dbReference type="PANTHER" id="PTHR11487">
    <property type="entry name" value="THIOESTERASE"/>
    <property type="match status" value="1"/>
</dbReference>
<dbReference type="PANTHER" id="PTHR11487:SF0">
    <property type="entry name" value="S-ACYL FATTY ACID SYNTHASE THIOESTERASE, MEDIUM CHAIN"/>
    <property type="match status" value="1"/>
</dbReference>
<evidence type="ECO:0000256" key="2">
    <source>
        <dbReference type="ARBA" id="ARBA00022801"/>
    </source>
</evidence>
<proteinExistence type="inferred from homology"/>
<dbReference type="InterPro" id="IPR012223">
    <property type="entry name" value="TEII"/>
</dbReference>
<accession>A0A6G4WWY2</accession>
<dbReference type="InterPro" id="IPR020802">
    <property type="entry name" value="TesA-like"/>
</dbReference>
<keyword evidence="2" id="KW-0378">Hydrolase</keyword>
<organism evidence="4 5">
    <name type="scientific">Streptomyces boncukensis</name>
    <dbReference type="NCBI Taxonomy" id="2711219"/>
    <lineage>
        <taxon>Bacteria</taxon>
        <taxon>Bacillati</taxon>
        <taxon>Actinomycetota</taxon>
        <taxon>Actinomycetes</taxon>
        <taxon>Kitasatosporales</taxon>
        <taxon>Streptomycetaceae</taxon>
        <taxon>Streptomyces</taxon>
    </lineage>
</organism>
<dbReference type="GO" id="GO:0008610">
    <property type="term" value="P:lipid biosynthetic process"/>
    <property type="evidence" value="ECO:0007669"/>
    <property type="project" value="TreeGrafter"/>
</dbReference>
<feature type="domain" description="Thioesterase TesA-like" evidence="3">
    <location>
        <begin position="30"/>
        <end position="214"/>
    </location>
</feature>
<dbReference type="SUPFAM" id="SSF53474">
    <property type="entry name" value="alpha/beta-Hydrolases"/>
    <property type="match status" value="1"/>
</dbReference>
<evidence type="ECO:0000313" key="4">
    <source>
        <dbReference type="EMBL" id="NGO69523.1"/>
    </source>
</evidence>
<evidence type="ECO:0000313" key="5">
    <source>
        <dbReference type="Proteomes" id="UP000477722"/>
    </source>
</evidence>
<dbReference type="InterPro" id="IPR001031">
    <property type="entry name" value="Thioesterase"/>
</dbReference>
<gene>
    <name evidence="4" type="ORF">G5C65_14390</name>
</gene>
<dbReference type="RefSeq" id="WP_165299210.1">
    <property type="nucleotide sequence ID" value="NZ_JAAKZZ010000122.1"/>
</dbReference>
<evidence type="ECO:0000256" key="1">
    <source>
        <dbReference type="ARBA" id="ARBA00007169"/>
    </source>
</evidence>
<evidence type="ECO:0000259" key="3">
    <source>
        <dbReference type="SMART" id="SM00824"/>
    </source>
</evidence>
<comment type="caution">
    <text evidence="4">The sequence shown here is derived from an EMBL/GenBank/DDBJ whole genome shotgun (WGS) entry which is preliminary data.</text>
</comment>
<comment type="similarity">
    <text evidence="1">Belongs to the thioesterase family.</text>
</comment>
<dbReference type="EMBL" id="JAAKZZ010000122">
    <property type="protein sequence ID" value="NGO69523.1"/>
    <property type="molecule type" value="Genomic_DNA"/>
</dbReference>
<name>A0A6G4WWY2_9ACTN</name>
<reference evidence="4 5" key="1">
    <citation type="submission" date="2020-02" db="EMBL/GenBank/DDBJ databases">
        <title>Whole-genome analyses of novel actinobacteria.</title>
        <authorList>
            <person name="Sahin N."/>
            <person name="Tatar D."/>
        </authorList>
    </citation>
    <scope>NUCLEOTIDE SEQUENCE [LARGE SCALE GENOMIC DNA]</scope>
    <source>
        <strain evidence="4 5">SB3404</strain>
    </source>
</reference>
<sequence>MTTTPRSHAARRGGWIRRYHESRGTGPALVCCPHAGGSASAYFSLSAALSGTADVLIAQYPGRQDRIGEAPLEDIGQLADQLAEALAPWQERPLALFGHSMGSVVAYETALRLERSGHGPVGLIVSGRAAPSVRQDRGIHRLDDAGIAAQLAELAGTPQALFEDPELLETVLPPVRADFRAVETYQDLSGGAVGCPLSAYCGRDDTDVPRDGFLAWGGHTTAAFRTELFEGGHFYLQDREREVAQAIARDLASFA</sequence>
<dbReference type="SMART" id="SM00824">
    <property type="entry name" value="PKS_TE"/>
    <property type="match status" value="1"/>
</dbReference>
<dbReference type="Proteomes" id="UP000477722">
    <property type="component" value="Unassembled WGS sequence"/>
</dbReference>
<dbReference type="GO" id="GO:0016787">
    <property type="term" value="F:hydrolase activity"/>
    <property type="evidence" value="ECO:0007669"/>
    <property type="project" value="UniProtKB-KW"/>
</dbReference>
<dbReference type="AlphaFoldDB" id="A0A6G4WWY2"/>
<dbReference type="InterPro" id="IPR029058">
    <property type="entry name" value="AB_hydrolase_fold"/>
</dbReference>
<keyword evidence="5" id="KW-1185">Reference proteome</keyword>
<protein>
    <submittedName>
        <fullName evidence="4">Thioesterase</fullName>
    </submittedName>
</protein>
<dbReference type="Pfam" id="PF00975">
    <property type="entry name" value="Thioesterase"/>
    <property type="match status" value="1"/>
</dbReference>